<evidence type="ECO:0000313" key="1">
    <source>
        <dbReference type="EMBL" id="AHZ09917.1"/>
    </source>
</evidence>
<dbReference type="Proteomes" id="UP000026901">
    <property type="component" value="Segment"/>
</dbReference>
<reference evidence="2" key="1">
    <citation type="submission" date="2014-09" db="EMBL/GenBank/DDBJ databases">
        <authorList>
            <person name="Sauder A.B."/>
            <person name="McKenzie Q.R."/>
            <person name="Temple L.M."/>
            <person name="Alexis B.K."/>
            <person name="Al-Atrache Z."/>
            <person name="Lewis L.O."/>
            <person name="Loesser-Casey K.E."/>
            <person name="Mitchell K.J."/>
        </authorList>
    </citation>
    <scope>NUCLEOTIDE SEQUENCE [LARGE SCALE GENOMIC DNA]</scope>
</reference>
<evidence type="ECO:0000313" key="2">
    <source>
        <dbReference type="Proteomes" id="UP000026901"/>
    </source>
</evidence>
<dbReference type="RefSeq" id="YP_009035714.1">
    <property type="nucleotide sequence ID" value="NC_024207.1"/>
</dbReference>
<organism evidence="1 2">
    <name type="scientific">Bacillus phage Evoli</name>
    <dbReference type="NCBI Taxonomy" id="1486658"/>
    <lineage>
        <taxon>Viruses</taxon>
        <taxon>Duplodnaviria</taxon>
        <taxon>Heunggongvirae</taxon>
        <taxon>Uroviricota</taxon>
        <taxon>Caudoviricetes</taxon>
        <taxon>Herelleviridae</taxon>
        <taxon>Bastillevirinae</taxon>
        <taxon>Bastillevirus</taxon>
        <taxon>Bastillevirus evoli</taxon>
    </lineage>
</organism>
<dbReference type="GeneID" id="19525534"/>
<protein>
    <submittedName>
        <fullName evidence="1">Uncharacterized protein</fullName>
    </submittedName>
</protein>
<sequence>MNAILKAQLRNGIAYLERTGEQPSFDWMIEVAERHNLSLVAIKTIFKELEEDML</sequence>
<name>A0A024B0K0_9CAUD</name>
<accession>A0A024B0K0</accession>
<proteinExistence type="predicted"/>
<keyword evidence="2" id="KW-1185">Reference proteome</keyword>
<dbReference type="EMBL" id="KJ489398">
    <property type="protein sequence ID" value="AHZ09917.1"/>
    <property type="molecule type" value="Genomic_DNA"/>
</dbReference>
<dbReference type="KEGG" id="vg:19525534"/>